<sequence>MENSIKVLALFLLLPLLYVPANGHKIVCYYDSASSLREHPNQLTTSNLALALRFCTHLIYGYAGIRADNFQAHSLNEQLDINQHQFTEVTALKRHYPNLKVLLSVGGDHDIDEDHPNKYIELLEGGIEKQREFIKSAHSLVKSYGFDGLDLAYQFPKNKPKKVHTSLGMIWKSFKKIFTGDFIVDPDGDQHKNQFTSLVRGVKDELHQDGFLLSLTVLPNVNSTWYFDVPVLNNFVDFVNIAAFDFVNPERNPEEADYTAPLFKEESQERLSHYNADFQAQYWLHQGFDNKKINLGIPGYGNAWKLTEDSGETGKPIVAKTNGPAPPGPYLKKEGVRSLAEICFMLAHSNKPITKDDLLTSKINKYGSYVISAKDSNTERIWVSYDNFDAVSFKTAYSKIYLGGVALFDLGYDDFKGSCFNEKFPILHTIKQQIVVTTKIDPII</sequence>
<dbReference type="SUPFAM" id="SSF54556">
    <property type="entry name" value="Chitinase insertion domain"/>
    <property type="match status" value="1"/>
</dbReference>
<keyword evidence="10" id="KW-1185">Reference proteome</keyword>
<dbReference type="InterPro" id="IPR001223">
    <property type="entry name" value="Glyco_hydro18_cat"/>
</dbReference>
<keyword evidence="5 8" id="KW-0732">Signal</keyword>
<dbReference type="FunFam" id="3.20.20.80:FF:000071">
    <property type="entry name" value="Imaginal disc growth factor"/>
    <property type="match status" value="1"/>
</dbReference>
<dbReference type="InterPro" id="IPR017853">
    <property type="entry name" value="GH"/>
</dbReference>
<evidence type="ECO:0000256" key="3">
    <source>
        <dbReference type="ARBA" id="ARBA00022473"/>
    </source>
</evidence>
<dbReference type="OrthoDB" id="73875at2759"/>
<evidence type="ECO:0000313" key="11">
    <source>
        <dbReference type="RefSeq" id="XP_051858234.1"/>
    </source>
</evidence>
<dbReference type="GO" id="GO:0006032">
    <property type="term" value="P:chitin catabolic process"/>
    <property type="evidence" value="ECO:0007669"/>
    <property type="project" value="TreeGrafter"/>
</dbReference>
<evidence type="ECO:0000256" key="5">
    <source>
        <dbReference type="ARBA" id="ARBA00022729"/>
    </source>
</evidence>
<evidence type="ECO:0000259" key="9">
    <source>
        <dbReference type="PROSITE" id="PS51910"/>
    </source>
</evidence>
<dbReference type="SMART" id="SM00636">
    <property type="entry name" value="Glyco_18"/>
    <property type="match status" value="1"/>
</dbReference>
<dbReference type="RefSeq" id="XP_051858234.1">
    <property type="nucleotide sequence ID" value="XM_052002274.1"/>
</dbReference>
<keyword evidence="4" id="KW-0964">Secreted</keyword>
<dbReference type="GO" id="GO:0008061">
    <property type="term" value="F:chitin binding"/>
    <property type="evidence" value="ECO:0007669"/>
    <property type="project" value="InterPro"/>
</dbReference>
<proteinExistence type="inferred from homology"/>
<dbReference type="InterPro" id="IPR050314">
    <property type="entry name" value="Glycosyl_Hydrlase_18"/>
</dbReference>
<feature type="signal peptide" evidence="8">
    <location>
        <begin position="1"/>
        <end position="23"/>
    </location>
</feature>
<dbReference type="AlphaFoldDB" id="A0A9C6SLI8"/>
<dbReference type="GeneID" id="117564955"/>
<dbReference type="PANTHER" id="PTHR11177">
    <property type="entry name" value="CHITINASE"/>
    <property type="match status" value="1"/>
</dbReference>
<evidence type="ECO:0000256" key="2">
    <source>
        <dbReference type="ARBA" id="ARBA00006606"/>
    </source>
</evidence>
<feature type="chain" id="PRO_5039590447" evidence="8">
    <location>
        <begin position="24"/>
        <end position="444"/>
    </location>
</feature>
<comment type="subcellular location">
    <subcellularLocation>
        <location evidence="1">Secreted</location>
    </subcellularLocation>
</comment>
<dbReference type="GO" id="GO:0005975">
    <property type="term" value="P:carbohydrate metabolic process"/>
    <property type="evidence" value="ECO:0007669"/>
    <property type="project" value="InterPro"/>
</dbReference>
<dbReference type="Pfam" id="PF00704">
    <property type="entry name" value="Glyco_hydro_18"/>
    <property type="match status" value="1"/>
</dbReference>
<evidence type="ECO:0000256" key="4">
    <source>
        <dbReference type="ARBA" id="ARBA00022525"/>
    </source>
</evidence>
<evidence type="ECO:0000256" key="1">
    <source>
        <dbReference type="ARBA" id="ARBA00004613"/>
    </source>
</evidence>
<reference evidence="11" key="1">
    <citation type="submission" date="2025-08" db="UniProtKB">
        <authorList>
            <consortium name="RefSeq"/>
        </authorList>
    </citation>
    <scope>IDENTIFICATION</scope>
    <source>
        <strain evidence="11">15112-1751.03</strain>
        <tissue evidence="11">Whole Adult</tissue>
    </source>
</reference>
<evidence type="ECO:0000256" key="8">
    <source>
        <dbReference type="SAM" id="SignalP"/>
    </source>
</evidence>
<evidence type="ECO:0000256" key="7">
    <source>
        <dbReference type="ARBA" id="ARBA00023180"/>
    </source>
</evidence>
<name>A0A9C6SLI8_DROAB</name>
<keyword evidence="3" id="KW-0217">Developmental protein</keyword>
<dbReference type="Gene3D" id="3.10.50.10">
    <property type="match status" value="1"/>
</dbReference>
<dbReference type="GO" id="GO:0005576">
    <property type="term" value="C:extracellular region"/>
    <property type="evidence" value="ECO:0007669"/>
    <property type="project" value="UniProtKB-SubCell"/>
</dbReference>
<dbReference type="PROSITE" id="PS51910">
    <property type="entry name" value="GH18_2"/>
    <property type="match status" value="1"/>
</dbReference>
<dbReference type="Gene3D" id="3.20.20.80">
    <property type="entry name" value="Glycosidases"/>
    <property type="match status" value="1"/>
</dbReference>
<dbReference type="InterPro" id="IPR029070">
    <property type="entry name" value="Chitinase_insertion_sf"/>
</dbReference>
<gene>
    <name evidence="11" type="primary">LOC117564955</name>
</gene>
<comment type="similarity">
    <text evidence="2">Belongs to the glycosyl hydrolase 18 family. IDGF subfamily.</text>
</comment>
<protein>
    <submittedName>
        <fullName evidence="11">Chitinase-like protein Idgf2 isoform X2</fullName>
    </submittedName>
</protein>
<dbReference type="SUPFAM" id="SSF51445">
    <property type="entry name" value="(Trans)glycosidases"/>
    <property type="match status" value="1"/>
</dbReference>
<dbReference type="GO" id="GO:0004568">
    <property type="term" value="F:chitinase activity"/>
    <property type="evidence" value="ECO:0007669"/>
    <property type="project" value="TreeGrafter"/>
</dbReference>
<evidence type="ECO:0000313" key="10">
    <source>
        <dbReference type="Proteomes" id="UP000515160"/>
    </source>
</evidence>
<dbReference type="Proteomes" id="UP000515160">
    <property type="component" value="Chromosome 2L"/>
</dbReference>
<dbReference type="PANTHER" id="PTHR11177:SF235">
    <property type="entry name" value="CHITINASE-LIKE PROTEIN IDGF1-RELATED"/>
    <property type="match status" value="1"/>
</dbReference>
<keyword evidence="6" id="KW-1015">Disulfide bond</keyword>
<organism evidence="10 11">
    <name type="scientific">Drosophila albomicans</name>
    <name type="common">Fruit fly</name>
    <dbReference type="NCBI Taxonomy" id="7291"/>
    <lineage>
        <taxon>Eukaryota</taxon>
        <taxon>Metazoa</taxon>
        <taxon>Ecdysozoa</taxon>
        <taxon>Arthropoda</taxon>
        <taxon>Hexapoda</taxon>
        <taxon>Insecta</taxon>
        <taxon>Pterygota</taxon>
        <taxon>Neoptera</taxon>
        <taxon>Endopterygota</taxon>
        <taxon>Diptera</taxon>
        <taxon>Brachycera</taxon>
        <taxon>Muscomorpha</taxon>
        <taxon>Ephydroidea</taxon>
        <taxon>Drosophilidae</taxon>
        <taxon>Drosophila</taxon>
    </lineage>
</organism>
<evidence type="ECO:0000256" key="6">
    <source>
        <dbReference type="ARBA" id="ARBA00023157"/>
    </source>
</evidence>
<accession>A0A9C6SLI8</accession>
<dbReference type="InterPro" id="IPR011583">
    <property type="entry name" value="Chitinase_II/V-like_cat"/>
</dbReference>
<feature type="domain" description="GH18" evidence="9">
    <location>
        <begin position="24"/>
        <end position="437"/>
    </location>
</feature>
<keyword evidence="7" id="KW-0325">Glycoprotein</keyword>